<dbReference type="NCBIfam" id="TIGR00696">
    <property type="entry name" value="wecG_tagA_cpsF"/>
    <property type="match status" value="1"/>
</dbReference>
<evidence type="ECO:0000256" key="2">
    <source>
        <dbReference type="ARBA" id="ARBA00022679"/>
    </source>
</evidence>
<dbReference type="AlphaFoldDB" id="A0A1F6NXF4"/>
<dbReference type="InterPro" id="IPR004629">
    <property type="entry name" value="WecG_TagA_CpsF"/>
</dbReference>
<dbReference type="Proteomes" id="UP000177907">
    <property type="component" value="Unassembled WGS sequence"/>
</dbReference>
<dbReference type="CDD" id="cd06533">
    <property type="entry name" value="Glyco_transf_WecG_TagA"/>
    <property type="match status" value="1"/>
</dbReference>
<gene>
    <name evidence="3" type="ORF">A3J93_04525</name>
</gene>
<sequence>MPKILGVKIDSVTKTEARQLAESFLFGNLPKKIFTPNPEMLVFAQKDVEFKNILNSGDLNLCDGFGIQLVSGFKIKRLTGVDFVLELCGLAEVLGKSVFLLGTGDRAVLNLAEINLQTKFPSLKIVGSNVGPKIDLRMKNKDLRLNHVSQSSIFNLQSSLNILENQMVIDEIDVAKPDILFVAFGQVKQEKWINEFLPKLPSVKIAMGVGGSLDYISGHVSRAPLFFRQIGLEWVYRLACEPKRFGRIFNATVKFLYFYAREKTD</sequence>
<evidence type="ECO:0000313" key="4">
    <source>
        <dbReference type="Proteomes" id="UP000177907"/>
    </source>
</evidence>
<dbReference type="EMBL" id="MFQZ01000002">
    <property type="protein sequence ID" value="OGH88500.1"/>
    <property type="molecule type" value="Genomic_DNA"/>
</dbReference>
<evidence type="ECO:0000256" key="1">
    <source>
        <dbReference type="ARBA" id="ARBA00022676"/>
    </source>
</evidence>
<comment type="caution">
    <text evidence="3">The sequence shown here is derived from an EMBL/GenBank/DDBJ whole genome shotgun (WGS) entry which is preliminary data.</text>
</comment>
<keyword evidence="2" id="KW-0808">Transferase</keyword>
<keyword evidence="1" id="KW-0328">Glycosyltransferase</keyword>
<accession>A0A1F6NXF4</accession>
<dbReference type="PANTHER" id="PTHR34136">
    <property type="match status" value="1"/>
</dbReference>
<proteinExistence type="predicted"/>
<evidence type="ECO:0000313" key="3">
    <source>
        <dbReference type="EMBL" id="OGH88500.1"/>
    </source>
</evidence>
<name>A0A1F6NXF4_9BACT</name>
<dbReference type="GO" id="GO:0016758">
    <property type="term" value="F:hexosyltransferase activity"/>
    <property type="evidence" value="ECO:0007669"/>
    <property type="project" value="TreeGrafter"/>
</dbReference>
<dbReference type="Pfam" id="PF03808">
    <property type="entry name" value="Glyco_tran_WecG"/>
    <property type="match status" value="1"/>
</dbReference>
<evidence type="ECO:0008006" key="5">
    <source>
        <dbReference type="Google" id="ProtNLM"/>
    </source>
</evidence>
<organism evidence="3 4">
    <name type="scientific">Candidatus Magasanikbacteria bacterium RIFOXYC2_FULL_42_28</name>
    <dbReference type="NCBI Taxonomy" id="1798704"/>
    <lineage>
        <taxon>Bacteria</taxon>
        <taxon>Candidatus Magasanikiibacteriota</taxon>
    </lineage>
</organism>
<protein>
    <recommendedName>
        <fullName evidence="5">Glycosyl transferase</fullName>
    </recommendedName>
</protein>
<reference evidence="3 4" key="1">
    <citation type="journal article" date="2016" name="Nat. Commun.">
        <title>Thousands of microbial genomes shed light on interconnected biogeochemical processes in an aquifer system.</title>
        <authorList>
            <person name="Anantharaman K."/>
            <person name="Brown C.T."/>
            <person name="Hug L.A."/>
            <person name="Sharon I."/>
            <person name="Castelle C.J."/>
            <person name="Probst A.J."/>
            <person name="Thomas B.C."/>
            <person name="Singh A."/>
            <person name="Wilkins M.J."/>
            <person name="Karaoz U."/>
            <person name="Brodie E.L."/>
            <person name="Williams K.H."/>
            <person name="Hubbard S.S."/>
            <person name="Banfield J.F."/>
        </authorList>
    </citation>
    <scope>NUCLEOTIDE SEQUENCE [LARGE SCALE GENOMIC DNA]</scope>
</reference>
<dbReference type="STRING" id="1798704.A3J93_04525"/>
<dbReference type="PANTHER" id="PTHR34136:SF1">
    <property type="entry name" value="UDP-N-ACETYL-D-MANNOSAMINURONIC ACID TRANSFERASE"/>
    <property type="match status" value="1"/>
</dbReference>